<evidence type="ECO:0000256" key="1">
    <source>
        <dbReference type="SAM" id="Phobius"/>
    </source>
</evidence>
<dbReference type="STRING" id="688270.Celal_0822"/>
<protein>
    <submittedName>
        <fullName evidence="2">Uncharacterized protein</fullName>
    </submittedName>
</protein>
<keyword evidence="1" id="KW-1133">Transmembrane helix</keyword>
<dbReference type="Proteomes" id="UP000008634">
    <property type="component" value="Chromosome"/>
</dbReference>
<keyword evidence="3" id="KW-1185">Reference proteome</keyword>
<proteinExistence type="predicted"/>
<dbReference type="KEGG" id="cao:Celal_0822"/>
<evidence type="ECO:0000313" key="2">
    <source>
        <dbReference type="EMBL" id="ADV48152.1"/>
    </source>
</evidence>
<dbReference type="AlphaFoldDB" id="E6XEV0"/>
<evidence type="ECO:0000313" key="3">
    <source>
        <dbReference type="Proteomes" id="UP000008634"/>
    </source>
</evidence>
<dbReference type="HOGENOM" id="CLU_2300737_0_0_10"/>
<accession>E6XEV0</accession>
<name>E6XEV0_CELAD</name>
<keyword evidence="1" id="KW-0812">Transmembrane</keyword>
<gene>
    <name evidence="2" type="ordered locus">Celal_0822</name>
</gene>
<sequence length="100" mass="11447">MIEHDDILVPLIVIIILAQIIVFTVNLKKIWQYKKAIENSKKFKLIDVSIPEKDISRISVDEAISNYSTNNDASFSFYESNNGIKDEVLPVTDIFDESEL</sequence>
<reference evidence="2 3" key="1">
    <citation type="journal article" date="2010" name="Stand. Genomic Sci.">
        <title>Complete genome sequence of Cellulophaga algicola type strain (IC166).</title>
        <authorList>
            <person name="Abt B."/>
            <person name="Lu M."/>
            <person name="Misra M."/>
            <person name="Han C."/>
            <person name="Nolan M."/>
            <person name="Lucas S."/>
            <person name="Hammon N."/>
            <person name="Deshpande S."/>
            <person name="Cheng J.F."/>
            <person name="Tapia R."/>
            <person name="Goodwin L."/>
            <person name="Pitluck S."/>
            <person name="Liolios K."/>
            <person name="Pagani I."/>
            <person name="Ivanova N."/>
            <person name="Mavromatis K."/>
            <person name="Ovchinikova G."/>
            <person name="Pati A."/>
            <person name="Chen A."/>
            <person name="Palaniappan K."/>
            <person name="Land M."/>
            <person name="Hauser L."/>
            <person name="Chang Y.J."/>
            <person name="Jeffries C.D."/>
            <person name="Detter J.C."/>
            <person name="Brambilla E."/>
            <person name="Rohde M."/>
            <person name="Tindall B.J."/>
            <person name="Goker M."/>
            <person name="Woyke T."/>
            <person name="Bristow J."/>
            <person name="Eisen J.A."/>
            <person name="Markowitz V."/>
            <person name="Hugenholtz P."/>
            <person name="Kyrpides N.C."/>
            <person name="Klenk H.P."/>
            <person name="Lapidus A."/>
        </authorList>
    </citation>
    <scope>NUCLEOTIDE SEQUENCE [LARGE SCALE GENOMIC DNA]</scope>
    <source>
        <strain evidence="3">DSM 14237 / IC166 / ACAM 630</strain>
    </source>
</reference>
<feature type="transmembrane region" description="Helical" evidence="1">
    <location>
        <begin position="7"/>
        <end position="27"/>
    </location>
</feature>
<dbReference type="RefSeq" id="WP_013549641.1">
    <property type="nucleotide sequence ID" value="NC_014934.1"/>
</dbReference>
<keyword evidence="1" id="KW-0472">Membrane</keyword>
<dbReference type="EMBL" id="CP002453">
    <property type="protein sequence ID" value="ADV48152.1"/>
    <property type="molecule type" value="Genomic_DNA"/>
</dbReference>
<organism evidence="2 3">
    <name type="scientific">Cellulophaga algicola (strain DSM 14237 / IC166 / ACAM 630)</name>
    <dbReference type="NCBI Taxonomy" id="688270"/>
    <lineage>
        <taxon>Bacteria</taxon>
        <taxon>Pseudomonadati</taxon>
        <taxon>Bacteroidota</taxon>
        <taxon>Flavobacteriia</taxon>
        <taxon>Flavobacteriales</taxon>
        <taxon>Flavobacteriaceae</taxon>
        <taxon>Cellulophaga</taxon>
    </lineage>
</organism>